<dbReference type="NCBIfam" id="NF002759">
    <property type="entry name" value="PRK02813.1"/>
    <property type="match status" value="1"/>
</dbReference>
<keyword evidence="7 9" id="KW-0862">Zinc</keyword>
<dbReference type="EMBL" id="QRPK01000001">
    <property type="protein sequence ID" value="RHM15394.1"/>
    <property type="molecule type" value="Genomic_DNA"/>
</dbReference>
<dbReference type="RefSeq" id="WP_004800710.1">
    <property type="nucleotide sequence ID" value="NZ_CABKNA010000002.1"/>
</dbReference>
<keyword evidence="3 9" id="KW-0031">Aminopeptidase</keyword>
<dbReference type="PANTHER" id="PTHR28570:SF3">
    <property type="entry name" value="ASPARTYL AMINOPEPTIDASE"/>
    <property type="match status" value="1"/>
</dbReference>
<sequence length="435" mass="48842">METTQFTDFLSFMEESKSCFHAVKEMKKRLAMEGFTDLQESKHWTLEKGGKYMVTRNGSSLLAFRIGEEVERDYSFMIAASHSDAPTYKLKENVQKESGHCIQLNTEGYGGMIAASWLDRPLSIAGRVLIKTENGCCTKLVDFDKDMVMIPNLAIHMNRDINSSHSYNAAKDMVPLYTDERDADFLAELAKLLQVEKEAIVGHDLYLYNRMKPSVWGNGRFFSCGRIDDLECAYTTLQGFLQGGHRKSVQVFACFDNEEVGSGTKQGAASTFLQDVLLRIHEALGFTKEEFYMAIAHSMMLSADNAHAFHPNYPESYDKEHAVYMNEGVVVKFNANQKYTSDAISKGIFEVMCQKANVPLQYYANRSDMAGGSTLGNISTRQVSLHSVDIGLAQLAMHSSYETAGVKDIAYMIAAVRAFFTTYLVENEELSFELI</sequence>
<keyword evidence="4 9" id="KW-0645">Protease</keyword>
<comment type="similarity">
    <text evidence="2 9">Belongs to the peptidase M18 family.</text>
</comment>
<dbReference type="InterPro" id="IPR023358">
    <property type="entry name" value="Peptidase_M18_dom2"/>
</dbReference>
<dbReference type="PANTHER" id="PTHR28570">
    <property type="entry name" value="ASPARTYL AMINOPEPTIDASE"/>
    <property type="match status" value="1"/>
</dbReference>
<reference evidence="12 13" key="1">
    <citation type="submission" date="2018-08" db="EMBL/GenBank/DDBJ databases">
        <title>A genome reference for cultivated species of the human gut microbiota.</title>
        <authorList>
            <person name="Zou Y."/>
            <person name="Xue W."/>
            <person name="Luo G."/>
        </authorList>
    </citation>
    <scope>NUCLEOTIDE SEQUENCE [LARGE SCALE GENOMIC DNA]</scope>
    <source>
        <strain evidence="12 13">AF35-6BH</strain>
    </source>
</reference>
<organism evidence="12 13">
    <name type="scientific">Amedibacillus dolichus</name>
    <dbReference type="NCBI Taxonomy" id="31971"/>
    <lineage>
        <taxon>Bacteria</taxon>
        <taxon>Bacillati</taxon>
        <taxon>Bacillota</taxon>
        <taxon>Erysipelotrichia</taxon>
        <taxon>Erysipelotrichales</taxon>
        <taxon>Erysipelotrichaceae</taxon>
        <taxon>Amedibacillus</taxon>
    </lineage>
</organism>
<proteinExistence type="inferred from homology"/>
<protein>
    <recommendedName>
        <fullName evidence="10">M18 family aminopeptidase</fullName>
        <ecNumber evidence="10">3.4.11.-</ecNumber>
    </recommendedName>
</protein>
<keyword evidence="5 9" id="KW-0479">Metal-binding</keyword>
<dbReference type="Gene3D" id="3.40.630.10">
    <property type="entry name" value="Zn peptidases"/>
    <property type="match status" value="1"/>
</dbReference>
<dbReference type="AlphaFoldDB" id="A0A415PRQ0"/>
<keyword evidence="8 9" id="KW-0482">Metalloprotease</keyword>
<evidence type="ECO:0000256" key="7">
    <source>
        <dbReference type="ARBA" id="ARBA00022833"/>
    </source>
</evidence>
<comment type="caution">
    <text evidence="12">The sequence shown here is derived from an EMBL/GenBank/DDBJ whole genome shotgun (WGS) entry which is preliminary data.</text>
</comment>
<evidence type="ECO:0000256" key="4">
    <source>
        <dbReference type="ARBA" id="ARBA00022670"/>
    </source>
</evidence>
<evidence type="ECO:0000256" key="3">
    <source>
        <dbReference type="ARBA" id="ARBA00022438"/>
    </source>
</evidence>
<dbReference type="GO" id="GO:0008237">
    <property type="term" value="F:metallopeptidase activity"/>
    <property type="evidence" value="ECO:0007669"/>
    <property type="project" value="UniProtKB-KW"/>
</dbReference>
<evidence type="ECO:0000256" key="9">
    <source>
        <dbReference type="RuleBase" id="RU004386"/>
    </source>
</evidence>
<dbReference type="SUPFAM" id="SSF101821">
    <property type="entry name" value="Aminopeptidase/glucanase lid domain"/>
    <property type="match status" value="1"/>
</dbReference>
<evidence type="ECO:0000313" key="12">
    <source>
        <dbReference type="EMBL" id="RHM15394.1"/>
    </source>
</evidence>
<gene>
    <name evidence="12" type="ORF">DWZ83_00540</name>
    <name evidence="11" type="ORF">KHZ85_02950</name>
</gene>
<accession>A0A415PRQ0</accession>
<evidence type="ECO:0000256" key="5">
    <source>
        <dbReference type="ARBA" id="ARBA00022723"/>
    </source>
</evidence>
<dbReference type="Proteomes" id="UP000753219">
    <property type="component" value="Unassembled WGS sequence"/>
</dbReference>
<name>A0A415PRQ0_9FIRM</name>
<dbReference type="GO" id="GO:0005737">
    <property type="term" value="C:cytoplasm"/>
    <property type="evidence" value="ECO:0007669"/>
    <property type="project" value="UniProtKB-ARBA"/>
</dbReference>
<evidence type="ECO:0000256" key="8">
    <source>
        <dbReference type="ARBA" id="ARBA00023049"/>
    </source>
</evidence>
<dbReference type="EC" id="3.4.11.-" evidence="10"/>
<evidence type="ECO:0000256" key="1">
    <source>
        <dbReference type="ARBA" id="ARBA00001947"/>
    </source>
</evidence>
<keyword evidence="6 9" id="KW-0378">Hydrolase</keyword>
<keyword evidence="13" id="KW-1185">Reference proteome</keyword>
<dbReference type="PRINTS" id="PR00932">
    <property type="entry name" value="AMINO1PTASE"/>
</dbReference>
<dbReference type="Gene3D" id="2.30.250.10">
    <property type="entry name" value="Aminopeptidase i, Domain 2"/>
    <property type="match status" value="1"/>
</dbReference>
<dbReference type="InterPro" id="IPR001948">
    <property type="entry name" value="Peptidase_M18"/>
</dbReference>
<dbReference type="CDD" id="cd05658">
    <property type="entry name" value="M18_DAP"/>
    <property type="match status" value="1"/>
</dbReference>
<dbReference type="Proteomes" id="UP000284868">
    <property type="component" value="Unassembled WGS sequence"/>
</dbReference>
<dbReference type="GO" id="GO:0006508">
    <property type="term" value="P:proteolysis"/>
    <property type="evidence" value="ECO:0007669"/>
    <property type="project" value="UniProtKB-KW"/>
</dbReference>
<evidence type="ECO:0000256" key="6">
    <source>
        <dbReference type="ARBA" id="ARBA00022801"/>
    </source>
</evidence>
<dbReference type="EMBL" id="JAGZMZ010000005">
    <property type="protein sequence ID" value="MBS4883703.1"/>
    <property type="molecule type" value="Genomic_DNA"/>
</dbReference>
<dbReference type="GeneID" id="92794129"/>
<reference evidence="11" key="2">
    <citation type="submission" date="2021-02" db="EMBL/GenBank/DDBJ databases">
        <title>Infant gut strain persistence is associated with maternal origin, phylogeny, and functional potential including surface adhesion and iron acquisition.</title>
        <authorList>
            <person name="Lou Y.C."/>
        </authorList>
    </citation>
    <scope>NUCLEOTIDE SEQUENCE</scope>
    <source>
        <strain evidence="11">L3_108_103G1_dasL3_108_103G1_concoct_2</strain>
    </source>
</reference>
<comment type="cofactor">
    <cofactor evidence="1 10">
        <name>Zn(2+)</name>
        <dbReference type="ChEBI" id="CHEBI:29105"/>
    </cofactor>
</comment>
<evidence type="ECO:0000313" key="11">
    <source>
        <dbReference type="EMBL" id="MBS4883703.1"/>
    </source>
</evidence>
<evidence type="ECO:0000313" key="13">
    <source>
        <dbReference type="Proteomes" id="UP000284868"/>
    </source>
</evidence>
<dbReference type="OrthoDB" id="9764268at2"/>
<dbReference type="SUPFAM" id="SSF53187">
    <property type="entry name" value="Zn-dependent exopeptidases"/>
    <property type="match status" value="1"/>
</dbReference>
<dbReference type="GO" id="GO:0008270">
    <property type="term" value="F:zinc ion binding"/>
    <property type="evidence" value="ECO:0007669"/>
    <property type="project" value="InterPro"/>
</dbReference>
<evidence type="ECO:0000256" key="10">
    <source>
        <dbReference type="RuleBase" id="RU004387"/>
    </source>
</evidence>
<dbReference type="GO" id="GO:0004177">
    <property type="term" value="F:aminopeptidase activity"/>
    <property type="evidence" value="ECO:0007669"/>
    <property type="project" value="UniProtKB-KW"/>
</dbReference>
<dbReference type="Pfam" id="PF02127">
    <property type="entry name" value="Peptidase_M18"/>
    <property type="match status" value="1"/>
</dbReference>
<evidence type="ECO:0000256" key="2">
    <source>
        <dbReference type="ARBA" id="ARBA00008290"/>
    </source>
</evidence>